<dbReference type="InterPro" id="IPR013498">
    <property type="entry name" value="Topo_IA_Znf"/>
</dbReference>
<dbReference type="SUPFAM" id="SSF56712">
    <property type="entry name" value="Prokaryotic type I DNA topoisomerase"/>
    <property type="match status" value="1"/>
</dbReference>
<dbReference type="GO" id="GO:0003677">
    <property type="term" value="F:DNA binding"/>
    <property type="evidence" value="ECO:0007669"/>
    <property type="project" value="UniProtKB-KW"/>
</dbReference>
<dbReference type="Gene3D" id="3.40.50.140">
    <property type="match status" value="1"/>
</dbReference>
<dbReference type="CDD" id="cd03363">
    <property type="entry name" value="TOPRIM_TopoIA_TopoI"/>
    <property type="match status" value="1"/>
</dbReference>
<dbReference type="InterPro" id="IPR003602">
    <property type="entry name" value="Topo_IA_DNA-bd_dom"/>
</dbReference>
<dbReference type="InterPro" id="IPR006171">
    <property type="entry name" value="TOPRIM_dom"/>
</dbReference>
<feature type="site" description="Interaction with DNA" evidence="10">
    <location>
        <position position="190"/>
    </location>
</feature>
<dbReference type="PRINTS" id="PR00417">
    <property type="entry name" value="PRTPISMRASEI"/>
</dbReference>
<keyword evidence="7 10" id="KW-0799">Topoisomerase</keyword>
<dbReference type="PANTHER" id="PTHR42785:SF1">
    <property type="entry name" value="DNA TOPOISOMERASE"/>
    <property type="match status" value="1"/>
</dbReference>
<evidence type="ECO:0000256" key="10">
    <source>
        <dbReference type="HAMAP-Rule" id="MF_00952"/>
    </source>
</evidence>
<dbReference type="InterPro" id="IPR034149">
    <property type="entry name" value="TOPRIM_TopoI"/>
</dbReference>
<dbReference type="Pfam" id="PF01751">
    <property type="entry name" value="Toprim"/>
    <property type="match status" value="1"/>
</dbReference>
<dbReference type="Gene3D" id="1.10.290.10">
    <property type="entry name" value="Topoisomerase I, domain 4"/>
    <property type="match status" value="1"/>
</dbReference>
<dbReference type="PROSITE" id="PS00396">
    <property type="entry name" value="TOPO_IA_1"/>
    <property type="match status" value="1"/>
</dbReference>
<dbReference type="HAMAP" id="MF_00952">
    <property type="entry name" value="Topoisom_1_prok"/>
    <property type="match status" value="1"/>
</dbReference>
<comment type="catalytic activity">
    <reaction evidence="1 10">
        <text>ATP-independent breakage of single-stranded DNA, followed by passage and rejoining.</text>
        <dbReference type="EC" id="5.6.2.1"/>
    </reaction>
</comment>
<feature type="site" description="Interaction with DNA" evidence="10">
    <location>
        <position position="342"/>
    </location>
</feature>
<name>A0A1I7IPS0_9BACL</name>
<dbReference type="GO" id="GO:0005694">
    <property type="term" value="C:chromosome"/>
    <property type="evidence" value="ECO:0007669"/>
    <property type="project" value="InterPro"/>
</dbReference>
<dbReference type="InterPro" id="IPR013824">
    <property type="entry name" value="Topo_IA_cen_sub1"/>
</dbReference>
<sequence>MSFANEAGPVIIWIELCGVPTRIAPVRAVAAYRLSGTEGGNTLADYLVIVESPAKAKTIAKYLGKRYTVKASMGHVRDLPKSQLGVDVEHNFEPHYITIRGKGEIIKSLRDARKKAKQVFLAADPDREGEAIAWHLASLLGLDQDAPCRVVFHEITKDAVKEAFAHPRKLNFNLIHAQQTRRILDRLVGYRLSPLLWRKVKKGLSAGRVQSVAVRLVVDREREIRAFQPEEYWTVDASFRLPGGKLVARFYGYDDEKTPLPNREAVDALLARIEGQTFTVERVKKSERRRNPSPPFTTSSLQQEAARKLGFRASRTMSVAQQLYEGLDIGSEGAVGLITYMRTDSTRVSEVAQREARSYIEARYGTSYVPESARQYAAKGNAQDAHEAIRPTSVLREPDSLQPYLTKDQYRLYKLIWERFVASQMSQAVLDTTTVDVSAAGAWFRATGSVIKFPGFMALYTEGSDDAPSDDEQGKILPPVEQGEALPAPDLHPEQHFTQPPPRYSESSLVKAMEELGIGRPSTYAPTMETILKRGYVVLEQKRFVPTELGEIVVDLLVQNFQNLIDVDFTAQMEKELDSVEEGKADWVSILQSFYRELEQDLERAEKNLEHVHIPDEVSDVQCEKCGRMMVYKHGRYGKFLACPGFPECRNTKPIVKTAGVPCPKCGRQLVERRGKRKTFYGCEGYPECDYVLWNKPTGALCPVCGHPMVEKRTKGQVLVVCSNEAGHPEPVPVGEPGRKHGRKST</sequence>
<feature type="active site" description="O-(5'-phospho-DNA)-tyrosine intermediate" evidence="10">
    <location>
        <position position="340"/>
    </location>
</feature>
<evidence type="ECO:0000313" key="15">
    <source>
        <dbReference type="Proteomes" id="UP000183508"/>
    </source>
</evidence>
<dbReference type="Gene3D" id="1.10.460.10">
    <property type="entry name" value="Topoisomerase I, domain 2"/>
    <property type="match status" value="1"/>
</dbReference>
<evidence type="ECO:0000256" key="2">
    <source>
        <dbReference type="ARBA" id="ARBA00009446"/>
    </source>
</evidence>
<dbReference type="eggNOG" id="COG0550">
    <property type="taxonomic scope" value="Bacteria"/>
</dbReference>
<dbReference type="InterPro" id="IPR013826">
    <property type="entry name" value="Topo_IA_cen_sub3"/>
</dbReference>
<evidence type="ECO:0000259" key="13">
    <source>
        <dbReference type="PROSITE" id="PS52039"/>
    </source>
</evidence>
<comment type="similarity">
    <text evidence="2 10">Belongs to the type IA topoisomerase family.</text>
</comment>
<dbReference type="SMART" id="SM00493">
    <property type="entry name" value="TOPRIM"/>
    <property type="match status" value="1"/>
</dbReference>
<dbReference type="InterPro" id="IPR023405">
    <property type="entry name" value="Topo_IA_core_domain"/>
</dbReference>
<dbReference type="CDD" id="cd00186">
    <property type="entry name" value="TOP1Ac"/>
    <property type="match status" value="1"/>
</dbReference>
<dbReference type="InterPro" id="IPR023406">
    <property type="entry name" value="Topo_IA_AS"/>
</dbReference>
<feature type="site" description="Interaction with DNA" evidence="10">
    <location>
        <position position="534"/>
    </location>
</feature>
<feature type="region of interest" description="Disordered" evidence="11">
    <location>
        <begin position="482"/>
        <end position="504"/>
    </location>
</feature>
<dbReference type="NCBIfam" id="TIGR01051">
    <property type="entry name" value="topA_bact"/>
    <property type="match status" value="1"/>
</dbReference>
<evidence type="ECO:0000256" key="7">
    <source>
        <dbReference type="ARBA" id="ARBA00023029"/>
    </source>
</evidence>
<comment type="function">
    <text evidence="10">Releases the supercoiling and torsional tension of DNA, which is introduced during the DNA replication and transcription, by transiently cleaving and rejoining one strand of the DNA duplex. Introduces a single-strand break via transesterification at a target site in duplex DNA. The scissile phosphodiester is attacked by the catalytic tyrosine of the enzyme, resulting in the formation of a DNA-(5'-phosphotyrosyl)-enzyme intermediate and the expulsion of a 3'-OH DNA strand. The free DNA strand then undergoes passage around the unbroken strand, thus removing DNA supercoils. Finally, in the religation step, the DNA 3'-OH attacks the covalent intermediate to expel the active-site tyrosine and restore the DNA phosphodiester backbone.</text>
</comment>
<evidence type="ECO:0000256" key="5">
    <source>
        <dbReference type="ARBA" id="ARBA00022833"/>
    </source>
</evidence>
<dbReference type="STRING" id="392015.SAMN05421543_10726"/>
<dbReference type="SMART" id="SM00437">
    <property type="entry name" value="TOP1Ac"/>
    <property type="match status" value="1"/>
</dbReference>
<dbReference type="InterPro" id="IPR003601">
    <property type="entry name" value="Topo_IA_2"/>
</dbReference>
<keyword evidence="6" id="KW-0460">Magnesium</keyword>
<dbReference type="Gene3D" id="3.30.65.10">
    <property type="entry name" value="Bacterial Topoisomerase I, domain 1"/>
    <property type="match status" value="2"/>
</dbReference>
<dbReference type="InterPro" id="IPR013825">
    <property type="entry name" value="Topo_IA_cen_sub2"/>
</dbReference>
<feature type="site" description="Interaction with DNA" evidence="10">
    <location>
        <position position="75"/>
    </location>
</feature>
<comment type="subunit">
    <text evidence="10">Monomer.</text>
</comment>
<organism evidence="14 15">
    <name type="scientific">Alicyclobacillus macrosporangiidus</name>
    <dbReference type="NCBI Taxonomy" id="392015"/>
    <lineage>
        <taxon>Bacteria</taxon>
        <taxon>Bacillati</taxon>
        <taxon>Bacillota</taxon>
        <taxon>Bacilli</taxon>
        <taxon>Bacillales</taxon>
        <taxon>Alicyclobacillaceae</taxon>
        <taxon>Alicyclobacillus</taxon>
    </lineage>
</organism>
<dbReference type="GO" id="GO:0008270">
    <property type="term" value="F:zinc ion binding"/>
    <property type="evidence" value="ECO:0007669"/>
    <property type="project" value="UniProtKB-KW"/>
</dbReference>
<dbReference type="Pfam" id="PF01131">
    <property type="entry name" value="Topoisom_bac"/>
    <property type="match status" value="1"/>
</dbReference>
<dbReference type="InterPro" id="IPR005733">
    <property type="entry name" value="TopoI_bac-type"/>
</dbReference>
<keyword evidence="8 10" id="KW-0238">DNA-binding</keyword>
<feature type="site" description="Interaction with DNA" evidence="10">
    <location>
        <position position="181"/>
    </location>
</feature>
<keyword evidence="4" id="KW-0863">Zinc-finger</keyword>
<evidence type="ECO:0000256" key="11">
    <source>
        <dbReference type="SAM" id="MobiDB-lite"/>
    </source>
</evidence>
<keyword evidence="15" id="KW-1185">Reference proteome</keyword>
<accession>A0A1I7IPS0</accession>
<dbReference type="Proteomes" id="UP000183508">
    <property type="component" value="Unassembled WGS sequence"/>
</dbReference>
<dbReference type="InterPro" id="IPR013497">
    <property type="entry name" value="Topo_IA_cen"/>
</dbReference>
<feature type="region of interest" description="Interaction with DNA" evidence="10">
    <location>
        <begin position="205"/>
        <end position="210"/>
    </location>
</feature>
<evidence type="ECO:0000256" key="9">
    <source>
        <dbReference type="ARBA" id="ARBA00023235"/>
    </source>
</evidence>
<evidence type="ECO:0000256" key="1">
    <source>
        <dbReference type="ARBA" id="ARBA00000213"/>
    </source>
</evidence>
<dbReference type="InterPro" id="IPR000380">
    <property type="entry name" value="Topo_IA"/>
</dbReference>
<keyword evidence="9 10" id="KW-0413">Isomerase</keyword>
<dbReference type="SUPFAM" id="SSF57783">
    <property type="entry name" value="Zinc beta-ribbon"/>
    <property type="match status" value="2"/>
</dbReference>
<keyword evidence="3" id="KW-0479">Metal-binding</keyword>
<dbReference type="InterPro" id="IPR028612">
    <property type="entry name" value="Topoisom_1_IA"/>
</dbReference>
<evidence type="ECO:0000256" key="4">
    <source>
        <dbReference type="ARBA" id="ARBA00022771"/>
    </source>
</evidence>
<reference evidence="15" key="1">
    <citation type="submission" date="2016-10" db="EMBL/GenBank/DDBJ databases">
        <authorList>
            <person name="Varghese N."/>
        </authorList>
    </citation>
    <scope>NUCLEOTIDE SEQUENCE [LARGE SCALE GENOMIC DNA]</scope>
    <source>
        <strain evidence="15">DSM 17980</strain>
    </source>
</reference>
<dbReference type="PROSITE" id="PS52039">
    <property type="entry name" value="TOPO_IA_2"/>
    <property type="match status" value="1"/>
</dbReference>
<feature type="site" description="Interaction with DNA" evidence="10">
    <location>
        <position position="197"/>
    </location>
</feature>
<dbReference type="GO" id="GO:0006265">
    <property type="term" value="P:DNA topological change"/>
    <property type="evidence" value="ECO:0007669"/>
    <property type="project" value="UniProtKB-UniRule"/>
</dbReference>
<evidence type="ECO:0000256" key="6">
    <source>
        <dbReference type="ARBA" id="ARBA00022842"/>
    </source>
</evidence>
<dbReference type="Gene3D" id="2.70.20.10">
    <property type="entry name" value="Topoisomerase I, domain 3"/>
    <property type="match status" value="1"/>
</dbReference>
<evidence type="ECO:0000259" key="12">
    <source>
        <dbReference type="PROSITE" id="PS50880"/>
    </source>
</evidence>
<dbReference type="EMBL" id="FPBV01000007">
    <property type="protein sequence ID" value="SFU74945.1"/>
    <property type="molecule type" value="Genomic_DNA"/>
</dbReference>
<evidence type="ECO:0000256" key="3">
    <source>
        <dbReference type="ARBA" id="ARBA00022723"/>
    </source>
</evidence>
<feature type="domain" description="Toprim" evidence="12">
    <location>
        <begin position="45"/>
        <end position="155"/>
    </location>
</feature>
<dbReference type="AlphaFoldDB" id="A0A1I7IPS0"/>
<protein>
    <recommendedName>
        <fullName evidence="10">DNA topoisomerase 1</fullName>
        <ecNumber evidence="10">5.6.2.1</ecNumber>
    </recommendedName>
    <alternativeName>
        <fullName evidence="10">DNA topoisomerase I</fullName>
    </alternativeName>
</protein>
<evidence type="ECO:0000256" key="8">
    <source>
        <dbReference type="ARBA" id="ARBA00023125"/>
    </source>
</evidence>
<evidence type="ECO:0000313" key="14">
    <source>
        <dbReference type="EMBL" id="SFU74945.1"/>
    </source>
</evidence>
<keyword evidence="5" id="KW-0862">Zinc</keyword>
<feature type="site" description="Interaction with DNA" evidence="10">
    <location>
        <position position="185"/>
    </location>
</feature>
<dbReference type="PROSITE" id="PS50880">
    <property type="entry name" value="TOPRIM"/>
    <property type="match status" value="1"/>
</dbReference>
<dbReference type="EC" id="5.6.2.1" evidence="10"/>
<gene>
    <name evidence="10" type="primary">topA</name>
    <name evidence="14" type="ORF">SAMN05421543_10726</name>
</gene>
<proteinExistence type="inferred from homology"/>
<dbReference type="SMART" id="SM00436">
    <property type="entry name" value="TOP1Bc"/>
    <property type="match status" value="1"/>
</dbReference>
<dbReference type="GO" id="GO:0003917">
    <property type="term" value="F:DNA topoisomerase type I (single strand cut, ATP-independent) activity"/>
    <property type="evidence" value="ECO:0007669"/>
    <property type="project" value="UniProtKB-UniRule"/>
</dbReference>
<dbReference type="Pfam" id="PF01396">
    <property type="entry name" value="Zn_ribbon_Top1"/>
    <property type="match status" value="3"/>
</dbReference>
<feature type="site" description="Interaction with DNA" evidence="10">
    <location>
        <position position="182"/>
    </location>
</feature>
<dbReference type="PANTHER" id="PTHR42785">
    <property type="entry name" value="DNA TOPOISOMERASE, TYPE IA, CORE"/>
    <property type="match status" value="1"/>
</dbReference>
<feature type="domain" description="Topo IA-type catalytic" evidence="13">
    <location>
        <begin position="171"/>
        <end position="602"/>
    </location>
</feature>